<feature type="transmembrane region" description="Helical" evidence="1">
    <location>
        <begin position="46"/>
        <end position="66"/>
    </location>
</feature>
<comment type="caution">
    <text evidence="2">The sequence shown here is derived from an EMBL/GenBank/DDBJ whole genome shotgun (WGS) entry which is preliminary data.</text>
</comment>
<gene>
    <name evidence="2" type="ORF">FUA23_01045</name>
</gene>
<accession>A0A5C7G1J0</accession>
<name>A0A5C7G1J0_9BACT</name>
<evidence type="ECO:0000313" key="2">
    <source>
        <dbReference type="EMBL" id="TXF91802.1"/>
    </source>
</evidence>
<feature type="transmembrane region" description="Helical" evidence="1">
    <location>
        <begin position="78"/>
        <end position="99"/>
    </location>
</feature>
<dbReference type="RefSeq" id="WP_147928843.1">
    <property type="nucleotide sequence ID" value="NZ_VOXD01000001.1"/>
</dbReference>
<dbReference type="Proteomes" id="UP000321907">
    <property type="component" value="Unassembled WGS sequence"/>
</dbReference>
<dbReference type="AlphaFoldDB" id="A0A5C7G1J0"/>
<sequence length="567" mass="65423">MYLPAAFIYKDLKEVKFLDDIIAEYRPTADPYQVFTHESGNKVMKYSIGQAIMYSPFFAVAHAWASSSDAYPADGFSFPYQFMISLGSLVVSLLGLFWLMTVLRHYFREEMVGLTLLLIVFGTNYLNYSAIDGAMTHNNVFSLGALLLLTSHRFYVRATLSRALLIGLCTGLMALTRPTEIIVAIIPLLWGLDLTQKGAISKRIEFFGSHWGKLLAAAAVTLAIGSIQVIYWKYVSGDWLVYSYQDQGFDWFSPHLNKGFFSYKAGWLIYTPMMIFGLLGFIPLYRRKPALFPALFIHALFFIYVAFSWSVWWYGGSLGQRTMVQEYAVLSFPLAAFLSWVFRARPQVQKPVRWQWWKYAVAAVIALFTWHNLYYTHQAHRGGLYITEQMNNAYFWRTLYKFERDPEDKLRLDTREFFTAVPAKTETLLSDDFEDRSTADCGLDPINGNGSLCLIGKNENSPEFRLEIDLPPRTWLRARVQAKINAPRGNKDNHTQMILTFRRDGVEVKKRIIRMHRLLNHEWRREVQIDSKVPDEGADQLIVRFWNGGSTQPALVLDDLVIERIYE</sequence>
<protein>
    <recommendedName>
        <fullName evidence="4">Glycosyltransferase RgtA/B/C/D-like domain-containing protein</fullName>
    </recommendedName>
</protein>
<organism evidence="2 3">
    <name type="scientific">Neolewinella aurantiaca</name>
    <dbReference type="NCBI Taxonomy" id="2602767"/>
    <lineage>
        <taxon>Bacteria</taxon>
        <taxon>Pseudomonadati</taxon>
        <taxon>Bacteroidota</taxon>
        <taxon>Saprospiria</taxon>
        <taxon>Saprospirales</taxon>
        <taxon>Lewinellaceae</taxon>
        <taxon>Neolewinella</taxon>
    </lineage>
</organism>
<feature type="transmembrane region" description="Helical" evidence="1">
    <location>
        <begin position="210"/>
        <end position="232"/>
    </location>
</feature>
<proteinExistence type="predicted"/>
<keyword evidence="3" id="KW-1185">Reference proteome</keyword>
<feature type="transmembrane region" description="Helical" evidence="1">
    <location>
        <begin position="267"/>
        <end position="285"/>
    </location>
</feature>
<keyword evidence="1" id="KW-1133">Transmembrane helix</keyword>
<dbReference type="EMBL" id="VOXD01000001">
    <property type="protein sequence ID" value="TXF91802.1"/>
    <property type="molecule type" value="Genomic_DNA"/>
</dbReference>
<feature type="transmembrane region" description="Helical" evidence="1">
    <location>
        <begin position="111"/>
        <end position="128"/>
    </location>
</feature>
<evidence type="ECO:0008006" key="4">
    <source>
        <dbReference type="Google" id="ProtNLM"/>
    </source>
</evidence>
<evidence type="ECO:0000313" key="3">
    <source>
        <dbReference type="Proteomes" id="UP000321907"/>
    </source>
</evidence>
<reference evidence="2 3" key="1">
    <citation type="submission" date="2019-08" db="EMBL/GenBank/DDBJ databases">
        <title>Lewinella sp. strain SSH13 Genome sequencing and assembly.</title>
        <authorList>
            <person name="Kim I."/>
        </authorList>
    </citation>
    <scope>NUCLEOTIDE SEQUENCE [LARGE SCALE GENOMIC DNA]</scope>
    <source>
        <strain evidence="2 3">SSH13</strain>
    </source>
</reference>
<keyword evidence="1" id="KW-0472">Membrane</keyword>
<evidence type="ECO:0000256" key="1">
    <source>
        <dbReference type="SAM" id="Phobius"/>
    </source>
</evidence>
<keyword evidence="1" id="KW-0812">Transmembrane</keyword>
<feature type="transmembrane region" description="Helical" evidence="1">
    <location>
        <begin position="291"/>
        <end position="315"/>
    </location>
</feature>
<feature type="transmembrane region" description="Helical" evidence="1">
    <location>
        <begin position="356"/>
        <end position="375"/>
    </location>
</feature>
<feature type="transmembrane region" description="Helical" evidence="1">
    <location>
        <begin position="327"/>
        <end position="344"/>
    </location>
</feature>
<dbReference type="OrthoDB" id="136762at2"/>
<feature type="transmembrane region" description="Helical" evidence="1">
    <location>
        <begin position="163"/>
        <end position="190"/>
    </location>
</feature>